<dbReference type="Proteomes" id="UP000507470">
    <property type="component" value="Unassembled WGS sequence"/>
</dbReference>
<dbReference type="AlphaFoldDB" id="A0A6J8CNV8"/>
<name>A0A6J8CNV8_MYTCO</name>
<protein>
    <submittedName>
        <fullName evidence="3">Uncharacterized protein</fullName>
    </submittedName>
</protein>
<gene>
    <name evidence="3" type="ORF">MCOR_32095</name>
</gene>
<evidence type="ECO:0000313" key="3">
    <source>
        <dbReference type="EMBL" id="CAC5397675.1"/>
    </source>
</evidence>
<feature type="transmembrane region" description="Helical" evidence="2">
    <location>
        <begin position="241"/>
        <end position="264"/>
    </location>
</feature>
<dbReference type="OrthoDB" id="10403974at2759"/>
<reference evidence="3 4" key="1">
    <citation type="submission" date="2020-06" db="EMBL/GenBank/DDBJ databases">
        <authorList>
            <person name="Li R."/>
            <person name="Bekaert M."/>
        </authorList>
    </citation>
    <scope>NUCLEOTIDE SEQUENCE [LARGE SCALE GENOMIC DNA]</scope>
    <source>
        <strain evidence="4">wild</strain>
    </source>
</reference>
<keyword evidence="2" id="KW-1133">Transmembrane helix</keyword>
<keyword evidence="2" id="KW-0472">Membrane</keyword>
<keyword evidence="2" id="KW-0812">Transmembrane</keyword>
<evidence type="ECO:0000313" key="4">
    <source>
        <dbReference type="Proteomes" id="UP000507470"/>
    </source>
</evidence>
<feature type="region of interest" description="Disordered" evidence="1">
    <location>
        <begin position="133"/>
        <end position="152"/>
    </location>
</feature>
<proteinExistence type="predicted"/>
<evidence type="ECO:0000256" key="2">
    <source>
        <dbReference type="SAM" id="Phobius"/>
    </source>
</evidence>
<sequence length="277" mass="30820">MDTIRNCATKYQNIQIGCTFRTAKIECKKYCGVCPDAVITASSSRETTNLYQNILRETTTLTQGVITSEKISVFPTTHVLSTSHVVDIAETTPIYVSTTKILPSTVDRVVESSTDYNSKIFIQYIKPSSSDISLPTPSLSDRLNTSQSRTTDTTDISTFSGINRLLNTATPVVRIHGHCPCTCKHGFNWTALSSYSERQDLRKKLIGKLEETDRELKITKKTLSAYVRSKISARDNRTSSVVMGTVGSIVIGLVVIFIIFLDLFPSYKPTRNRIKSL</sequence>
<organism evidence="3 4">
    <name type="scientific">Mytilus coruscus</name>
    <name type="common">Sea mussel</name>
    <dbReference type="NCBI Taxonomy" id="42192"/>
    <lineage>
        <taxon>Eukaryota</taxon>
        <taxon>Metazoa</taxon>
        <taxon>Spiralia</taxon>
        <taxon>Lophotrochozoa</taxon>
        <taxon>Mollusca</taxon>
        <taxon>Bivalvia</taxon>
        <taxon>Autobranchia</taxon>
        <taxon>Pteriomorphia</taxon>
        <taxon>Mytilida</taxon>
        <taxon>Mytiloidea</taxon>
        <taxon>Mytilidae</taxon>
        <taxon>Mytilinae</taxon>
        <taxon>Mytilus</taxon>
    </lineage>
</organism>
<evidence type="ECO:0000256" key="1">
    <source>
        <dbReference type="SAM" id="MobiDB-lite"/>
    </source>
</evidence>
<keyword evidence="4" id="KW-1185">Reference proteome</keyword>
<accession>A0A6J8CNV8</accession>
<dbReference type="EMBL" id="CACVKT020005753">
    <property type="protein sequence ID" value="CAC5397675.1"/>
    <property type="molecule type" value="Genomic_DNA"/>
</dbReference>